<evidence type="ECO:0000256" key="6">
    <source>
        <dbReference type="ARBA" id="ARBA00023235"/>
    </source>
</evidence>
<dbReference type="Pfam" id="PF13616">
    <property type="entry name" value="Rotamase_3"/>
    <property type="match status" value="2"/>
</dbReference>
<evidence type="ECO:0000259" key="9">
    <source>
        <dbReference type="PROSITE" id="PS50198"/>
    </source>
</evidence>
<dbReference type="Gene3D" id="1.10.4030.10">
    <property type="entry name" value="Porin chaperone SurA, peptide-binding domain"/>
    <property type="match status" value="2"/>
</dbReference>
<organism evidence="10">
    <name type="scientific">Aliivibrio wodanis</name>
    <dbReference type="NCBI Taxonomy" id="80852"/>
    <lineage>
        <taxon>Bacteria</taxon>
        <taxon>Pseudomonadati</taxon>
        <taxon>Pseudomonadota</taxon>
        <taxon>Gammaproteobacteria</taxon>
        <taxon>Vibrionales</taxon>
        <taxon>Vibrionaceae</taxon>
        <taxon>Aliivibrio</taxon>
    </lineage>
</organism>
<gene>
    <name evidence="7 10" type="primary">surA</name>
    <name evidence="10" type="ORF">AW0309160_02621</name>
</gene>
<dbReference type="GO" id="GO:0042277">
    <property type="term" value="F:peptide binding"/>
    <property type="evidence" value="ECO:0007669"/>
    <property type="project" value="InterPro"/>
</dbReference>
<keyword evidence="8" id="KW-0175">Coiled coil</keyword>
<feature type="domain" description="PpiC" evidence="9">
    <location>
        <begin position="193"/>
        <end position="294"/>
    </location>
</feature>
<dbReference type="GO" id="GO:0051082">
    <property type="term" value="F:unfolded protein binding"/>
    <property type="evidence" value="ECO:0007669"/>
    <property type="project" value="UniProtKB-UniRule"/>
</dbReference>
<keyword evidence="5 7" id="KW-0143">Chaperone</keyword>
<dbReference type="InterPro" id="IPR023034">
    <property type="entry name" value="PPIase_SurA"/>
</dbReference>
<accession>A0A5Q4ZUI9</accession>
<dbReference type="GO" id="GO:0003755">
    <property type="term" value="F:peptidyl-prolyl cis-trans isomerase activity"/>
    <property type="evidence" value="ECO:0007669"/>
    <property type="project" value="UniProtKB-UniRule"/>
</dbReference>
<proteinExistence type="inferred from homology"/>
<evidence type="ECO:0000256" key="5">
    <source>
        <dbReference type="ARBA" id="ARBA00023186"/>
    </source>
</evidence>
<keyword evidence="4 7" id="KW-0697">Rotamase</keyword>
<evidence type="ECO:0000256" key="4">
    <source>
        <dbReference type="ARBA" id="ARBA00023110"/>
    </source>
</evidence>
<keyword evidence="1 7" id="KW-0732">Signal</keyword>
<dbReference type="InterPro" id="IPR000297">
    <property type="entry name" value="PPIase_PpiC"/>
</dbReference>
<dbReference type="HAMAP" id="MF_01183">
    <property type="entry name" value="Chaperone_SurA"/>
    <property type="match status" value="1"/>
</dbReference>
<dbReference type="GO" id="GO:0043165">
    <property type="term" value="P:Gram-negative-bacterium-type cell outer membrane assembly"/>
    <property type="evidence" value="ECO:0007669"/>
    <property type="project" value="InterPro"/>
</dbReference>
<dbReference type="InterPro" id="IPR046357">
    <property type="entry name" value="PPIase_dom_sf"/>
</dbReference>
<reference evidence="10" key="1">
    <citation type="submission" date="2019-09" db="EMBL/GenBank/DDBJ databases">
        <authorList>
            <person name="Hjerde E."/>
        </authorList>
    </citation>
    <scope>NUCLEOTIDE SEQUENCE</scope>
    <source>
        <strain evidence="10">06/09/160</strain>
    </source>
</reference>
<evidence type="ECO:0000256" key="8">
    <source>
        <dbReference type="SAM" id="Coils"/>
    </source>
</evidence>
<dbReference type="GO" id="GO:0050821">
    <property type="term" value="P:protein stabilization"/>
    <property type="evidence" value="ECO:0007669"/>
    <property type="project" value="InterPro"/>
</dbReference>
<keyword evidence="2 7" id="KW-0677">Repeat</keyword>
<keyword evidence="6 7" id="KW-0413">Isomerase</keyword>
<evidence type="ECO:0000256" key="3">
    <source>
        <dbReference type="ARBA" id="ARBA00022764"/>
    </source>
</evidence>
<dbReference type="Gene3D" id="3.10.50.40">
    <property type="match status" value="2"/>
</dbReference>
<feature type="domain" description="PpiC" evidence="9">
    <location>
        <begin position="303"/>
        <end position="403"/>
    </location>
</feature>
<name>A0A5Q4ZUI9_9GAMM</name>
<protein>
    <recommendedName>
        <fullName evidence="7">Chaperone SurA</fullName>
    </recommendedName>
    <alternativeName>
        <fullName evidence="7">Peptidyl-prolyl cis-trans isomerase SurA</fullName>
        <shortName evidence="7">PPIase SurA</shortName>
        <ecNumber evidence="7">5.2.1.8</ecNumber>
    </alternativeName>
    <alternativeName>
        <fullName evidence="7">Rotamase SurA</fullName>
    </alternativeName>
</protein>
<dbReference type="GO" id="GO:0006457">
    <property type="term" value="P:protein folding"/>
    <property type="evidence" value="ECO:0007669"/>
    <property type="project" value="UniProtKB-UniRule"/>
</dbReference>
<keyword evidence="3 7" id="KW-0574">Periplasm</keyword>
<dbReference type="Pfam" id="PF09312">
    <property type="entry name" value="SurA_N"/>
    <property type="match status" value="1"/>
</dbReference>
<comment type="catalytic activity">
    <reaction evidence="7">
        <text>[protein]-peptidylproline (omega=180) = [protein]-peptidylproline (omega=0)</text>
        <dbReference type="Rhea" id="RHEA:16237"/>
        <dbReference type="Rhea" id="RHEA-COMP:10747"/>
        <dbReference type="Rhea" id="RHEA-COMP:10748"/>
        <dbReference type="ChEBI" id="CHEBI:83833"/>
        <dbReference type="ChEBI" id="CHEBI:83834"/>
        <dbReference type="EC" id="5.2.1.8"/>
    </reaction>
</comment>
<dbReference type="InterPro" id="IPR027304">
    <property type="entry name" value="Trigger_fact/SurA_dom_sf"/>
</dbReference>
<dbReference type="SUPFAM" id="SSF109998">
    <property type="entry name" value="Triger factor/SurA peptide-binding domain-like"/>
    <property type="match status" value="1"/>
</dbReference>
<dbReference type="EC" id="5.2.1.8" evidence="7"/>
<dbReference type="SUPFAM" id="SSF54534">
    <property type="entry name" value="FKBP-like"/>
    <property type="match status" value="2"/>
</dbReference>
<sequence length="457" mass="51136">MDIHEAPHSGASFSLLLDDTMKNWKFPLVSTLLLMLTMNVQAAPIELDRVIAIVDEGVVLQSDIDTSVKTVKINAKEKGQPLPDEGVLREQVLEKLIVDTIQSQQAEKMGIRIDDTRLEDALKNIAKENNITLAQLQQKTAEQGLSYASFREQIRKEIAASEARNAQVRRRINILPQEVESLALLLSEETQATVQYKISHIQLRTEDGATQADKEALEQQAKELTERLQQGADFATMAYTYSKGPKALQGGDWGWMRKEEMPTIFADQITGQGKSSIIGPFRSGVGFHILKIDDVKGLETIAVTEVNARHILIKTSVIMSDEGAQRQLNNIVADINAEKETFADMAQRYSQDPGSAAANGELGFQTPDLYVPEFKHQVETLPTGQISKPFKTVHGWHVVEVLERRQVDRTDAAMKNKAYRILLNRKFNEEAGAWLQEIRASAYVEILQDDDGEEDNE</sequence>
<dbReference type="InterPro" id="IPR050280">
    <property type="entry name" value="OMP_Chaperone_SurA"/>
</dbReference>
<dbReference type="EMBL" id="LR721750">
    <property type="protein sequence ID" value="VVV05187.1"/>
    <property type="molecule type" value="Genomic_DNA"/>
</dbReference>
<evidence type="ECO:0000256" key="2">
    <source>
        <dbReference type="ARBA" id="ARBA00022737"/>
    </source>
</evidence>
<evidence type="ECO:0000256" key="1">
    <source>
        <dbReference type="ARBA" id="ARBA00022729"/>
    </source>
</evidence>
<evidence type="ECO:0000313" key="10">
    <source>
        <dbReference type="EMBL" id="VVV05187.1"/>
    </source>
</evidence>
<comment type="domain">
    <text evidence="7">The PPIase activity resides only in the second parvulin domain. The N-terminal region and the C-terminal tail are necessary and sufficient for the chaperone activity of SurA. The PPIase activity is dispensable for SurA to function as a chaperone. The N-terminal region and the C-terminal tail are also required for porin recognition.</text>
</comment>
<dbReference type="GO" id="GO:0030288">
    <property type="term" value="C:outer membrane-bounded periplasmic space"/>
    <property type="evidence" value="ECO:0007669"/>
    <property type="project" value="InterPro"/>
</dbReference>
<dbReference type="AlphaFoldDB" id="A0A5Q4ZUI9"/>
<feature type="coiled-coil region" evidence="8">
    <location>
        <begin position="207"/>
        <end position="234"/>
    </location>
</feature>
<evidence type="ECO:0000256" key="7">
    <source>
        <dbReference type="HAMAP-Rule" id="MF_01183"/>
    </source>
</evidence>
<dbReference type="InterPro" id="IPR015391">
    <property type="entry name" value="SurA_N"/>
</dbReference>
<dbReference type="PANTHER" id="PTHR47637:SF1">
    <property type="entry name" value="CHAPERONE SURA"/>
    <property type="match status" value="1"/>
</dbReference>
<dbReference type="PROSITE" id="PS50198">
    <property type="entry name" value="PPIC_PPIASE_2"/>
    <property type="match status" value="2"/>
</dbReference>
<comment type="function">
    <text evidence="7">Chaperone involved in the correct folding and assembly of outer membrane proteins. Recognizes specific patterns of aromatic residues and the orientation of their side chains, which are found more frequently in integral outer membrane proteins. May act in both early periplasmic and late outer membrane-associated steps of protein maturation.</text>
</comment>
<comment type="subcellular location">
    <subcellularLocation>
        <location evidence="7">Periplasm</location>
    </subcellularLocation>
    <text evidence="7">Is capable of associating with the outer membrane.</text>
</comment>
<dbReference type="NCBIfam" id="NF008038">
    <property type="entry name" value="PRK10770.1"/>
    <property type="match status" value="1"/>
</dbReference>
<dbReference type="PANTHER" id="PTHR47637">
    <property type="entry name" value="CHAPERONE SURA"/>
    <property type="match status" value="1"/>
</dbReference>